<evidence type="ECO:0000259" key="3">
    <source>
        <dbReference type="Pfam" id="PF00561"/>
    </source>
</evidence>
<dbReference type="EMBL" id="ML178822">
    <property type="protein sequence ID" value="TFL02385.1"/>
    <property type="molecule type" value="Genomic_DNA"/>
</dbReference>
<dbReference type="Proteomes" id="UP000305067">
    <property type="component" value="Unassembled WGS sequence"/>
</dbReference>
<evidence type="ECO:0000256" key="2">
    <source>
        <dbReference type="ARBA" id="ARBA00038334"/>
    </source>
</evidence>
<keyword evidence="5" id="KW-1185">Reference proteome</keyword>
<feature type="domain" description="AB hydrolase-1" evidence="3">
    <location>
        <begin position="32"/>
        <end position="138"/>
    </location>
</feature>
<evidence type="ECO:0000313" key="5">
    <source>
        <dbReference type="Proteomes" id="UP000305067"/>
    </source>
</evidence>
<dbReference type="InterPro" id="IPR000639">
    <property type="entry name" value="Epox_hydrolase-like"/>
</dbReference>
<dbReference type="PANTHER" id="PTHR43329">
    <property type="entry name" value="EPOXIDE HYDROLASE"/>
    <property type="match status" value="1"/>
</dbReference>
<accession>A0A5C3QK38</accession>
<dbReference type="Gene3D" id="3.40.50.1820">
    <property type="entry name" value="alpha/beta hydrolase"/>
    <property type="match status" value="1"/>
</dbReference>
<dbReference type="InterPro" id="IPR000073">
    <property type="entry name" value="AB_hydrolase_1"/>
</dbReference>
<sequence length="337" mass="38145">MHPSSYRSIKVPRGYSYGYFYQAPAADSNLPYVLFLHGFPSTSHDWAAQVAHFTKLGYGVIVPDLLGYGRTDTPKDYDQYKEREIAGDVLAILDEEGVDKSFIVGHDWGCGPVSRLVDLHPHRFIAVAFLAASYAPVQQGPSNIDDTMKFFNHTFGTDAFGYWPFFASEDGYKVLNENMDSFYDILFPANPEIWKTHVAPRDKLREWVTNNQRLPESDRLPAYWDAEARRAHQDSIMGPGGFRGPTNWYKASVSGLNNDPDRDPNFKLHPDLPVFFGAALRDYVCVKAMGEGIMRRFVNPDRLTIHDFDTSHWVMAEAPQEVNNALESFFKGISGGR</sequence>
<dbReference type="OrthoDB" id="408373at2759"/>
<comment type="similarity">
    <text evidence="2">Belongs to the AB hydrolase superfamily. Epoxide hydrolase family.</text>
</comment>
<dbReference type="Pfam" id="PF00561">
    <property type="entry name" value="Abhydrolase_1"/>
    <property type="match status" value="1"/>
</dbReference>
<protein>
    <submittedName>
        <fullName evidence="4">Alpha/Beta hydrolase protein</fullName>
    </submittedName>
</protein>
<evidence type="ECO:0000256" key="1">
    <source>
        <dbReference type="ARBA" id="ARBA00022801"/>
    </source>
</evidence>
<dbReference type="GO" id="GO:0016787">
    <property type="term" value="F:hydrolase activity"/>
    <property type="evidence" value="ECO:0007669"/>
    <property type="project" value="UniProtKB-KW"/>
</dbReference>
<reference evidence="4 5" key="1">
    <citation type="journal article" date="2019" name="Nat. Ecol. Evol.">
        <title>Megaphylogeny resolves global patterns of mushroom evolution.</title>
        <authorList>
            <person name="Varga T."/>
            <person name="Krizsan K."/>
            <person name="Foldi C."/>
            <person name="Dima B."/>
            <person name="Sanchez-Garcia M."/>
            <person name="Sanchez-Ramirez S."/>
            <person name="Szollosi G.J."/>
            <person name="Szarkandi J.G."/>
            <person name="Papp V."/>
            <person name="Albert L."/>
            <person name="Andreopoulos W."/>
            <person name="Angelini C."/>
            <person name="Antonin V."/>
            <person name="Barry K.W."/>
            <person name="Bougher N.L."/>
            <person name="Buchanan P."/>
            <person name="Buyck B."/>
            <person name="Bense V."/>
            <person name="Catcheside P."/>
            <person name="Chovatia M."/>
            <person name="Cooper J."/>
            <person name="Damon W."/>
            <person name="Desjardin D."/>
            <person name="Finy P."/>
            <person name="Geml J."/>
            <person name="Haridas S."/>
            <person name="Hughes K."/>
            <person name="Justo A."/>
            <person name="Karasinski D."/>
            <person name="Kautmanova I."/>
            <person name="Kiss B."/>
            <person name="Kocsube S."/>
            <person name="Kotiranta H."/>
            <person name="LaButti K.M."/>
            <person name="Lechner B.E."/>
            <person name="Liimatainen K."/>
            <person name="Lipzen A."/>
            <person name="Lukacs Z."/>
            <person name="Mihaltcheva S."/>
            <person name="Morgado L.N."/>
            <person name="Niskanen T."/>
            <person name="Noordeloos M.E."/>
            <person name="Ohm R.A."/>
            <person name="Ortiz-Santana B."/>
            <person name="Ovrebo C."/>
            <person name="Racz N."/>
            <person name="Riley R."/>
            <person name="Savchenko A."/>
            <person name="Shiryaev A."/>
            <person name="Soop K."/>
            <person name="Spirin V."/>
            <person name="Szebenyi C."/>
            <person name="Tomsovsky M."/>
            <person name="Tulloss R.E."/>
            <person name="Uehling J."/>
            <person name="Grigoriev I.V."/>
            <person name="Vagvolgyi C."/>
            <person name="Papp T."/>
            <person name="Martin F.M."/>
            <person name="Miettinen O."/>
            <person name="Hibbett D.S."/>
            <person name="Nagy L.G."/>
        </authorList>
    </citation>
    <scope>NUCLEOTIDE SEQUENCE [LARGE SCALE GENOMIC DNA]</scope>
    <source>
        <strain evidence="4 5">CBS 309.79</strain>
    </source>
</reference>
<keyword evidence="1 4" id="KW-0378">Hydrolase</keyword>
<organism evidence="4 5">
    <name type="scientific">Pterulicium gracile</name>
    <dbReference type="NCBI Taxonomy" id="1884261"/>
    <lineage>
        <taxon>Eukaryota</taxon>
        <taxon>Fungi</taxon>
        <taxon>Dikarya</taxon>
        <taxon>Basidiomycota</taxon>
        <taxon>Agaricomycotina</taxon>
        <taxon>Agaricomycetes</taxon>
        <taxon>Agaricomycetidae</taxon>
        <taxon>Agaricales</taxon>
        <taxon>Pleurotineae</taxon>
        <taxon>Pterulaceae</taxon>
        <taxon>Pterulicium</taxon>
    </lineage>
</organism>
<proteinExistence type="inferred from homology"/>
<dbReference type="SUPFAM" id="SSF53474">
    <property type="entry name" value="alpha/beta-Hydrolases"/>
    <property type="match status" value="1"/>
</dbReference>
<name>A0A5C3QK38_9AGAR</name>
<gene>
    <name evidence="4" type="ORF">BDV98DRAFT_565732</name>
</gene>
<dbReference type="AlphaFoldDB" id="A0A5C3QK38"/>
<dbReference type="PRINTS" id="PR00412">
    <property type="entry name" value="EPOXHYDRLASE"/>
</dbReference>
<dbReference type="InterPro" id="IPR029058">
    <property type="entry name" value="AB_hydrolase_fold"/>
</dbReference>
<dbReference type="STRING" id="1884261.A0A5C3QK38"/>
<evidence type="ECO:0000313" key="4">
    <source>
        <dbReference type="EMBL" id="TFL02385.1"/>
    </source>
</evidence>